<feature type="region of interest" description="Disordered" evidence="1">
    <location>
        <begin position="688"/>
        <end position="716"/>
    </location>
</feature>
<reference evidence="2" key="1">
    <citation type="submission" date="2017-04" db="EMBL/GenBank/DDBJ databases">
        <title>Unveiling RNA virosphere associated with marine microorganisms.</title>
        <authorList>
            <person name="Urayama S."/>
            <person name="Takaki Y."/>
            <person name="Nishi S."/>
            <person name="Yoshida Y."/>
            <person name="Deguchi S."/>
            <person name="Takai K."/>
            <person name="Nunoura T."/>
        </authorList>
    </citation>
    <scope>NUCLEOTIDE SEQUENCE</scope>
</reference>
<dbReference type="AlphaFoldDB" id="A0A2V0RNK5"/>
<name>A0A2V0RNK5_9ZZZZ</name>
<protein>
    <submittedName>
        <fullName evidence="2">Uncharacterized protein</fullName>
    </submittedName>
</protein>
<feature type="region of interest" description="Disordered" evidence="1">
    <location>
        <begin position="234"/>
        <end position="258"/>
    </location>
</feature>
<feature type="compositionally biased region" description="Basic and acidic residues" evidence="1">
    <location>
        <begin position="79"/>
        <end position="95"/>
    </location>
</feature>
<sequence>MPTLSNNFGASSIAGTVSCTTSLLTTKFQVTPNSSTVEHFFPFTDLEFSPADASNREIATARVPAVMHITADGISANRKKGENAPKNVGDGRESYPLDYDSFDWPESEDDPNYESNRTSRAHEQKSWFGRGMVDFLWGYDHLGRDKKGADANMFEQAFSEEEAVKLVADHPTLSKIVYVVTPRTVKFFYHDSFIRQVVSRMRELFESLGSATPSVCFLGLGDLPNSVQRVRSVDVPGSSRSRVGRGKSSLSPKEGFTGKGNYKVTRPSRLWGAGALGWKGGRYQAQGSIYIPMDYVPYSTLKRSARYNHILNQLGLEWMDSLTAIGSDWKTAKASELSDEQRASAGPKEKIAMLNLFIASLPSFGVTDNPSPSDAMLDDGTVAANVRQYLTMPFSSAYTHLDVGLLASIKEFTDDTGIISDDEKLFGKPARTAFHDFLKNHFIFSIGLACLEAKWKLTTYPAVFMYEGGPRPEHVQQRMLMNFRPDRDYGGGSNLPYTLIPTSLNPGETKARVPTMMHLARESTSGSGKNVNMYLGPRDPVVIDNVKASQYFGDRSETIIEDEFYYASPIITREGSTQSTYRNYRTINIVNVQRPPFFTPGSTVLGTLLGMCGHHGMVQGPVYEQVMGLPWYHVDKNLKREVFVNRSYDRVLDSRSDPLSAKAMHDKRAAAMLNGQGHDVAGLQARTGMAKKDNPQKKATLGTADDAQGSTDIIHY</sequence>
<dbReference type="EMBL" id="BDQE01000117">
    <property type="protein sequence ID" value="GBH22820.1"/>
    <property type="molecule type" value="Genomic_RNA"/>
</dbReference>
<comment type="caution">
    <text evidence="2">The sequence shown here is derived from an EMBL/GenBank/DDBJ whole genome shotgun (WGS) entry which is preliminary data.</text>
</comment>
<organism evidence="2">
    <name type="scientific">viral metagenome</name>
    <dbReference type="NCBI Taxonomy" id="1070528"/>
    <lineage>
        <taxon>unclassified sequences</taxon>
        <taxon>metagenomes</taxon>
        <taxon>organismal metagenomes</taxon>
    </lineage>
</organism>
<accession>A0A2V0RNK5</accession>
<evidence type="ECO:0000256" key="1">
    <source>
        <dbReference type="SAM" id="MobiDB-lite"/>
    </source>
</evidence>
<feature type="region of interest" description="Disordered" evidence="1">
    <location>
        <begin position="74"/>
        <end position="96"/>
    </location>
</feature>
<proteinExistence type="predicted"/>
<feature type="compositionally biased region" description="Low complexity" evidence="1">
    <location>
        <begin position="234"/>
        <end position="251"/>
    </location>
</feature>
<evidence type="ECO:0000313" key="2">
    <source>
        <dbReference type="EMBL" id="GBH22820.1"/>
    </source>
</evidence>